<feature type="non-terminal residue" evidence="3">
    <location>
        <position position="1"/>
    </location>
</feature>
<dbReference type="EMBL" id="BKCJ010444044">
    <property type="protein sequence ID" value="GFA55129.1"/>
    <property type="molecule type" value="Genomic_DNA"/>
</dbReference>
<evidence type="ECO:0000313" key="3">
    <source>
        <dbReference type="EMBL" id="GFA55129.1"/>
    </source>
</evidence>
<name>A0A699JSU3_TANCI</name>
<evidence type="ECO:0000259" key="2">
    <source>
        <dbReference type="Pfam" id="PF07727"/>
    </source>
</evidence>
<comment type="caution">
    <text evidence="3">The sequence shown here is derived from an EMBL/GenBank/DDBJ whole genome shotgun (WGS) entry which is preliminary data.</text>
</comment>
<sequence length="411" mass="46598">CDGTESYDWSYQAEEEPANYALMAFSSSSSSSDTETGLESVEARLLVYKQNESVFEEKLKLLNIEVQLRDTALVTLRQKLEKAEQERDDLKLKLEKFQTSSKNLTDLLASQTNEKTRLGYNSQVFTKAMFDCDNYYSSESDYESWPPSSLYDRFQPSRGYHAVPPPITGTFMPPKPDLVFNTSPTAVVTDHDAFNVQLSPTKIEQDLSHTIRPSAPIIEDRVSDSEDESKTKALHSCYCPASLKSTSSGKRTNRKTCFVCKSVDHLIKDCDYHAKKMAQPTQRTYAHRGNNKQYASLTHQKPQQHMVSTAVLTQSKPIFNTTVRPVSAVVPRLNEEPKRVHQALKDPSWIEAMQEELLQFKMQKVRVLVDLPYGKRAIGTKWVYRNKKDERGIVIRSKARLVAQGHTGGGN</sequence>
<accession>A0A699JSU3</accession>
<keyword evidence="1" id="KW-0175">Coiled coil</keyword>
<organism evidence="3">
    <name type="scientific">Tanacetum cinerariifolium</name>
    <name type="common">Dalmatian daisy</name>
    <name type="synonym">Chrysanthemum cinerariifolium</name>
    <dbReference type="NCBI Taxonomy" id="118510"/>
    <lineage>
        <taxon>Eukaryota</taxon>
        <taxon>Viridiplantae</taxon>
        <taxon>Streptophyta</taxon>
        <taxon>Embryophyta</taxon>
        <taxon>Tracheophyta</taxon>
        <taxon>Spermatophyta</taxon>
        <taxon>Magnoliopsida</taxon>
        <taxon>eudicotyledons</taxon>
        <taxon>Gunneridae</taxon>
        <taxon>Pentapetalae</taxon>
        <taxon>asterids</taxon>
        <taxon>campanulids</taxon>
        <taxon>Asterales</taxon>
        <taxon>Asteraceae</taxon>
        <taxon>Asteroideae</taxon>
        <taxon>Anthemideae</taxon>
        <taxon>Anthemidinae</taxon>
        <taxon>Tanacetum</taxon>
    </lineage>
</organism>
<reference evidence="3" key="1">
    <citation type="journal article" date="2019" name="Sci. Rep.">
        <title>Draft genome of Tanacetum cinerariifolium, the natural source of mosquito coil.</title>
        <authorList>
            <person name="Yamashiro T."/>
            <person name="Shiraishi A."/>
            <person name="Satake H."/>
            <person name="Nakayama K."/>
        </authorList>
    </citation>
    <scope>NUCLEOTIDE SEQUENCE</scope>
</reference>
<gene>
    <name evidence="3" type="ORF">Tci_627101</name>
</gene>
<proteinExistence type="predicted"/>
<protein>
    <submittedName>
        <fullName evidence="3">Putative ribonuclease H-like domain-containing protein</fullName>
    </submittedName>
</protein>
<evidence type="ECO:0000256" key="1">
    <source>
        <dbReference type="SAM" id="Coils"/>
    </source>
</evidence>
<dbReference type="AlphaFoldDB" id="A0A699JSU3"/>
<dbReference type="Pfam" id="PF07727">
    <property type="entry name" value="RVT_2"/>
    <property type="match status" value="1"/>
</dbReference>
<dbReference type="InterPro" id="IPR013103">
    <property type="entry name" value="RVT_2"/>
</dbReference>
<feature type="domain" description="Reverse transcriptase Ty1/copia-type" evidence="2">
    <location>
        <begin position="365"/>
        <end position="406"/>
    </location>
</feature>
<feature type="coiled-coil region" evidence="1">
    <location>
        <begin position="73"/>
        <end position="100"/>
    </location>
</feature>